<sequence>MRYKTYDLIESVGKNTKIYYLDQQNRTYFSVYQLKWVSLRI</sequence>
<dbReference type="STRING" id="888832.HMPREF9420_0109"/>
<keyword evidence="2" id="KW-1185">Reference proteome</keyword>
<proteinExistence type="predicted"/>
<evidence type="ECO:0000313" key="1">
    <source>
        <dbReference type="EMBL" id="EFV05752.1"/>
    </source>
</evidence>
<accession>E6MKU2</accession>
<organism evidence="1 2">
    <name type="scientific">Segatella salivae DSM 15606</name>
    <dbReference type="NCBI Taxonomy" id="888832"/>
    <lineage>
        <taxon>Bacteria</taxon>
        <taxon>Pseudomonadati</taxon>
        <taxon>Bacteroidota</taxon>
        <taxon>Bacteroidia</taxon>
        <taxon>Bacteroidales</taxon>
        <taxon>Prevotellaceae</taxon>
        <taxon>Segatella</taxon>
    </lineage>
</organism>
<name>E6MKU2_9BACT</name>
<gene>
    <name evidence="1" type="ORF">HMPREF9420_0109</name>
</gene>
<reference evidence="1 2" key="1">
    <citation type="submission" date="2010-12" db="EMBL/GenBank/DDBJ databases">
        <authorList>
            <person name="Muzny D."/>
            <person name="Qin X."/>
            <person name="Deng J."/>
            <person name="Jiang H."/>
            <person name="Liu Y."/>
            <person name="Qu J."/>
            <person name="Song X.-Z."/>
            <person name="Zhang L."/>
            <person name="Thornton R."/>
            <person name="Coyle M."/>
            <person name="Francisco L."/>
            <person name="Jackson L."/>
            <person name="Javaid M."/>
            <person name="Korchina V."/>
            <person name="Kovar C."/>
            <person name="Mata R."/>
            <person name="Mathew T."/>
            <person name="Ngo R."/>
            <person name="Nguyen L."/>
            <person name="Nguyen N."/>
            <person name="Okwuonu G."/>
            <person name="Ongeri F."/>
            <person name="Pham C."/>
            <person name="Simmons D."/>
            <person name="Wilczek-Boney K."/>
            <person name="Hale W."/>
            <person name="Jakkamsetti A."/>
            <person name="Pham P."/>
            <person name="Ruth R."/>
            <person name="San Lucas F."/>
            <person name="Warren J."/>
            <person name="Zhang J."/>
            <person name="Zhao Z."/>
            <person name="Zhou C."/>
            <person name="Zhu D."/>
            <person name="Lee S."/>
            <person name="Bess C."/>
            <person name="Blankenburg K."/>
            <person name="Forbes L."/>
            <person name="Fu Q."/>
            <person name="Gubbala S."/>
            <person name="Hirani K."/>
            <person name="Jayaseelan J.C."/>
            <person name="Lara F."/>
            <person name="Munidasa M."/>
            <person name="Palculict T."/>
            <person name="Patil S."/>
            <person name="Pu L.-L."/>
            <person name="Saada N."/>
            <person name="Tang L."/>
            <person name="Weissenberger G."/>
            <person name="Zhu Y."/>
            <person name="Hemphill L."/>
            <person name="Shang Y."/>
            <person name="Youmans B."/>
            <person name="Ayvaz T."/>
            <person name="Ross M."/>
            <person name="Santibanez J."/>
            <person name="Aqrawi P."/>
            <person name="Gross S."/>
            <person name="Joshi V."/>
            <person name="Fowler G."/>
            <person name="Nazareth L."/>
            <person name="Reid J."/>
            <person name="Worley K."/>
            <person name="Petrosino J."/>
            <person name="Highlander S."/>
            <person name="Gibbs R."/>
        </authorList>
    </citation>
    <scope>NUCLEOTIDE SEQUENCE [LARGE SCALE GENOMIC DNA]</scope>
    <source>
        <strain evidence="1 2">DSM 15606</strain>
    </source>
</reference>
<dbReference type="Proteomes" id="UP000003874">
    <property type="component" value="Unassembled WGS sequence"/>
</dbReference>
<protein>
    <submittedName>
        <fullName evidence="1">Uncharacterized protein</fullName>
    </submittedName>
</protein>
<dbReference type="HOGENOM" id="CLU_3274685_0_0_10"/>
<dbReference type="EMBL" id="AEQO01000010">
    <property type="protein sequence ID" value="EFV05752.1"/>
    <property type="molecule type" value="Genomic_DNA"/>
</dbReference>
<comment type="caution">
    <text evidence="1">The sequence shown here is derived from an EMBL/GenBank/DDBJ whole genome shotgun (WGS) entry which is preliminary data.</text>
</comment>
<dbReference type="AlphaFoldDB" id="E6MKU2"/>
<evidence type="ECO:0000313" key="2">
    <source>
        <dbReference type="Proteomes" id="UP000003874"/>
    </source>
</evidence>